<evidence type="ECO:0000256" key="2">
    <source>
        <dbReference type="ARBA" id="ARBA00022603"/>
    </source>
</evidence>
<name>A0A7T5UQQ7_9BACT</name>
<dbReference type="Gene3D" id="3.40.50.280">
    <property type="entry name" value="Cobalamin-binding domain"/>
    <property type="match status" value="1"/>
</dbReference>
<evidence type="ECO:0000256" key="4">
    <source>
        <dbReference type="ARBA" id="ARBA00022691"/>
    </source>
</evidence>
<dbReference type="Pfam" id="PF02310">
    <property type="entry name" value="B12-binding"/>
    <property type="match status" value="1"/>
</dbReference>
<evidence type="ECO:0000259" key="8">
    <source>
        <dbReference type="PROSITE" id="PS51332"/>
    </source>
</evidence>
<feature type="domain" description="Radical SAM core" evidence="9">
    <location>
        <begin position="255"/>
        <end position="492"/>
    </location>
</feature>
<dbReference type="Pfam" id="PF04055">
    <property type="entry name" value="Radical_SAM"/>
    <property type="match status" value="1"/>
</dbReference>
<dbReference type="InterPro" id="IPR006158">
    <property type="entry name" value="Cobalamin-bd"/>
</dbReference>
<evidence type="ECO:0000256" key="1">
    <source>
        <dbReference type="ARBA" id="ARBA00001966"/>
    </source>
</evidence>
<evidence type="ECO:0000259" key="9">
    <source>
        <dbReference type="PROSITE" id="PS51918"/>
    </source>
</evidence>
<keyword evidence="2" id="KW-0489">Methyltransferase</keyword>
<dbReference type="Proteomes" id="UP000595618">
    <property type="component" value="Chromosome"/>
</dbReference>
<sequence>MGQLVVELKTVTSKADNLLRRLIAEKLRFKLPQGCRRVLLVNPVHVPKEDYSVEVAVGNRYPVYPPYGLGVLSRNLRERGYETDLIDLNFDLQEELQSGRQGFNYDVWEEWLRERIENFQPDLVALTCMFTVTHRAMKRTAEFIRENYPYVSIIAGGVHTTQAGEMVLKDCPEIDFIGLYEGNTAFGDLLDFVNGRAGEEALSQIAALIDGEYTVLKNRAAKNRTSVSVRPYYHDLRIGDYSPKNGRIGVYYWLWPEGTRASTVLANVGCRAQCTFCSVRNFNGRGVFDRPASDVVDEIEYIRDTYGVRHIMWLDDDLLYGGPVALFNEMVRRNLGITWDASNGIIASAMTEEIAQAAYESGCIGLSFGVESGSERILRSVKKPSGVRHFHRCMEILRKYPQIFTKFLLIVGFPDETIGEVWQTIKLCVETQPDWSTIQVLNYIPGVEITNHALNTGLLTQQQLIDGTERPFTGSTGQHIRNVAGQKERAKEFVNLLDGDPVYVPQRDEIADIWMVMDWKINYEGKIWREENPIKLEMLRKLFVNICDKTHANNALVNLYFAVLEFKLGRPEEAQRRLALAKTFSESVAYWRLRFAVLGLNEIMRRVEEDIRLRQPAN</sequence>
<evidence type="ECO:0000313" key="10">
    <source>
        <dbReference type="EMBL" id="QQG45436.1"/>
    </source>
</evidence>
<dbReference type="SFLD" id="SFLDG01123">
    <property type="entry name" value="methyltransferase_(Class_B)"/>
    <property type="match status" value="1"/>
</dbReference>
<comment type="cofactor">
    <cofactor evidence="1">
        <name>[4Fe-4S] cluster</name>
        <dbReference type="ChEBI" id="CHEBI:49883"/>
    </cofactor>
</comment>
<keyword evidence="5" id="KW-0479">Metal-binding</keyword>
<accession>A0A7T5UQQ7</accession>
<organism evidence="10 11">
    <name type="scientific">Candidatus Sungiibacteriota bacterium</name>
    <dbReference type="NCBI Taxonomy" id="2750080"/>
    <lineage>
        <taxon>Bacteria</taxon>
        <taxon>Candidatus Sungiibacteriota</taxon>
    </lineage>
</organism>
<dbReference type="PANTHER" id="PTHR43409">
    <property type="entry name" value="ANAEROBIC MAGNESIUM-PROTOPORPHYRIN IX MONOMETHYL ESTER CYCLASE-RELATED"/>
    <property type="match status" value="1"/>
</dbReference>
<keyword evidence="7" id="KW-0411">Iron-sulfur</keyword>
<dbReference type="InterPro" id="IPR034466">
    <property type="entry name" value="Methyltransferase_Class_B"/>
</dbReference>
<evidence type="ECO:0000313" key="11">
    <source>
        <dbReference type="Proteomes" id="UP000595618"/>
    </source>
</evidence>
<keyword evidence="3" id="KW-0808">Transferase</keyword>
<dbReference type="SMART" id="SM00729">
    <property type="entry name" value="Elp3"/>
    <property type="match status" value="1"/>
</dbReference>
<evidence type="ECO:0000256" key="3">
    <source>
        <dbReference type="ARBA" id="ARBA00022679"/>
    </source>
</evidence>
<keyword evidence="6" id="KW-0408">Iron</keyword>
<dbReference type="PROSITE" id="PS51332">
    <property type="entry name" value="B12_BINDING"/>
    <property type="match status" value="1"/>
</dbReference>
<dbReference type="InterPro" id="IPR036724">
    <property type="entry name" value="Cobalamin-bd_sf"/>
</dbReference>
<dbReference type="GO" id="GO:0031419">
    <property type="term" value="F:cobalamin binding"/>
    <property type="evidence" value="ECO:0007669"/>
    <property type="project" value="InterPro"/>
</dbReference>
<dbReference type="Gene3D" id="3.80.30.20">
    <property type="entry name" value="tm_1862 like domain"/>
    <property type="match status" value="1"/>
</dbReference>
<dbReference type="CDD" id="cd01335">
    <property type="entry name" value="Radical_SAM"/>
    <property type="match status" value="1"/>
</dbReference>
<dbReference type="InterPro" id="IPR023404">
    <property type="entry name" value="rSAM_horseshoe"/>
</dbReference>
<dbReference type="EMBL" id="CP066690">
    <property type="protein sequence ID" value="QQG45436.1"/>
    <property type="molecule type" value="Genomic_DNA"/>
</dbReference>
<evidence type="ECO:0000256" key="6">
    <source>
        <dbReference type="ARBA" id="ARBA00023004"/>
    </source>
</evidence>
<dbReference type="SUPFAM" id="SSF102114">
    <property type="entry name" value="Radical SAM enzymes"/>
    <property type="match status" value="1"/>
</dbReference>
<evidence type="ECO:0000256" key="7">
    <source>
        <dbReference type="ARBA" id="ARBA00023014"/>
    </source>
</evidence>
<proteinExistence type="predicted"/>
<dbReference type="GO" id="GO:0003824">
    <property type="term" value="F:catalytic activity"/>
    <property type="evidence" value="ECO:0007669"/>
    <property type="project" value="InterPro"/>
</dbReference>
<dbReference type="SUPFAM" id="SSF52242">
    <property type="entry name" value="Cobalamin (vitamin B12)-binding domain"/>
    <property type="match status" value="1"/>
</dbReference>
<gene>
    <name evidence="10" type="ORF">HYW89_00665</name>
</gene>
<dbReference type="InterPro" id="IPR051198">
    <property type="entry name" value="BchE-like"/>
</dbReference>
<dbReference type="GO" id="GO:0046872">
    <property type="term" value="F:metal ion binding"/>
    <property type="evidence" value="ECO:0007669"/>
    <property type="project" value="UniProtKB-KW"/>
</dbReference>
<dbReference type="InterPro" id="IPR007197">
    <property type="entry name" value="rSAM"/>
</dbReference>
<reference evidence="10 11" key="1">
    <citation type="submission" date="2020-07" db="EMBL/GenBank/DDBJ databases">
        <title>Huge and variable diversity of episymbiotic CPR bacteria and DPANN archaea in groundwater ecosystems.</title>
        <authorList>
            <person name="He C.Y."/>
            <person name="Keren R."/>
            <person name="Whittaker M."/>
            <person name="Farag I.F."/>
            <person name="Doudna J."/>
            <person name="Cate J.H.D."/>
            <person name="Banfield J.F."/>
        </authorList>
    </citation>
    <scope>NUCLEOTIDE SEQUENCE [LARGE SCALE GENOMIC DNA]</scope>
    <source>
        <strain evidence="10">NC_groundwater_541_Ag_S-0.1um_46_50</strain>
    </source>
</reference>
<dbReference type="PROSITE" id="PS51918">
    <property type="entry name" value="RADICAL_SAM"/>
    <property type="match status" value="1"/>
</dbReference>
<dbReference type="GO" id="GO:0051539">
    <property type="term" value="F:4 iron, 4 sulfur cluster binding"/>
    <property type="evidence" value="ECO:0007669"/>
    <property type="project" value="UniProtKB-KW"/>
</dbReference>
<dbReference type="PANTHER" id="PTHR43409:SF7">
    <property type="entry name" value="BLL1977 PROTEIN"/>
    <property type="match status" value="1"/>
</dbReference>
<protein>
    <submittedName>
        <fullName evidence="10">Cobalamin-dependent protein</fullName>
    </submittedName>
</protein>
<feature type="domain" description="B12-binding" evidence="8">
    <location>
        <begin position="49"/>
        <end position="200"/>
    </location>
</feature>
<keyword evidence="4" id="KW-0949">S-adenosyl-L-methionine</keyword>
<dbReference type="InterPro" id="IPR006638">
    <property type="entry name" value="Elp3/MiaA/NifB-like_rSAM"/>
</dbReference>
<dbReference type="InterPro" id="IPR058240">
    <property type="entry name" value="rSAM_sf"/>
</dbReference>
<dbReference type="AlphaFoldDB" id="A0A7T5UQQ7"/>
<evidence type="ECO:0000256" key="5">
    <source>
        <dbReference type="ARBA" id="ARBA00022723"/>
    </source>
</evidence>
<dbReference type="SFLD" id="SFLDS00029">
    <property type="entry name" value="Radical_SAM"/>
    <property type="match status" value="1"/>
</dbReference>
<dbReference type="SFLD" id="SFLDG01082">
    <property type="entry name" value="B12-binding_domain_containing"/>
    <property type="match status" value="1"/>
</dbReference>